<dbReference type="Pfam" id="PF00041">
    <property type="entry name" value="fn3"/>
    <property type="match status" value="1"/>
</dbReference>
<dbReference type="InterPro" id="IPR013783">
    <property type="entry name" value="Ig-like_fold"/>
</dbReference>
<dbReference type="Proteomes" id="UP000683360">
    <property type="component" value="Unassembled WGS sequence"/>
</dbReference>
<reference evidence="4" key="1">
    <citation type="submission" date="2021-03" db="EMBL/GenBank/DDBJ databases">
        <authorList>
            <person name="Bekaert M."/>
        </authorList>
    </citation>
    <scope>NUCLEOTIDE SEQUENCE</scope>
</reference>
<accession>A0A8S3VQ28</accession>
<sequence length="304" mass="34389">MVPLWDTYDRATGGVLQWTKKISLYTYPERDFPQLLQIIHHLKGPYEIDTIDDKEQMEHSKEESPEPEFSVAMNENTHDTSKENISDANNNLEKMKSIGKASPSQPSFKNKKGGNKVLYCDKFKRNLTSRPIAEVPQAPENLKVKTRTNDKLTLEWTRPKAIGDSKVTGYNISLKMVDSDDWKKIGRGRSFVTSYTIKNLKLDKHYVCSVSAENKVGKGPAAEVESPVVQHQKPVKAIEKARTSKQSIKDKKENEALYSDVVKKNLTSRPTTVKSIGKASPSQPSFKNKKGGNKVLYCDKFKRI</sequence>
<keyword evidence="4" id="KW-0808">Transferase</keyword>
<keyword evidence="5" id="KW-1185">Reference proteome</keyword>
<dbReference type="InterPro" id="IPR003961">
    <property type="entry name" value="FN3_dom"/>
</dbReference>
<comment type="caution">
    <text evidence="4">The sequence shown here is derived from an EMBL/GenBank/DDBJ whole genome shotgun (WGS) entry which is preliminary data.</text>
</comment>
<feature type="domain" description="Fibronectin type-III" evidence="3">
    <location>
        <begin position="138"/>
        <end position="234"/>
    </location>
</feature>
<dbReference type="Gene3D" id="2.60.40.10">
    <property type="entry name" value="Immunoglobulins"/>
    <property type="match status" value="1"/>
</dbReference>
<dbReference type="InterPro" id="IPR036116">
    <property type="entry name" value="FN3_sf"/>
</dbReference>
<dbReference type="GO" id="GO:0004674">
    <property type="term" value="F:protein serine/threonine kinase activity"/>
    <property type="evidence" value="ECO:0007669"/>
    <property type="project" value="UniProtKB-EC"/>
</dbReference>
<name>A0A8S3VQ28_MYTED</name>
<dbReference type="SMART" id="SM00060">
    <property type="entry name" value="FN3"/>
    <property type="match status" value="1"/>
</dbReference>
<evidence type="ECO:0000313" key="4">
    <source>
        <dbReference type="EMBL" id="CAG2256154.1"/>
    </source>
</evidence>
<dbReference type="EMBL" id="CAJPWZ010003296">
    <property type="protein sequence ID" value="CAG2256154.1"/>
    <property type="molecule type" value="Genomic_DNA"/>
</dbReference>
<feature type="region of interest" description="Disordered" evidence="2">
    <location>
        <begin position="272"/>
        <end position="292"/>
    </location>
</feature>
<dbReference type="PANTHER" id="PTHR13817:SF166">
    <property type="entry name" value="NEURONAL IGCAM-RELATED"/>
    <property type="match status" value="1"/>
</dbReference>
<dbReference type="AlphaFoldDB" id="A0A8S3VQ28"/>
<evidence type="ECO:0000256" key="2">
    <source>
        <dbReference type="SAM" id="MobiDB-lite"/>
    </source>
</evidence>
<evidence type="ECO:0000256" key="1">
    <source>
        <dbReference type="ARBA" id="ARBA00022737"/>
    </source>
</evidence>
<dbReference type="PANTHER" id="PTHR13817">
    <property type="entry name" value="TITIN"/>
    <property type="match status" value="1"/>
</dbReference>
<dbReference type="InterPro" id="IPR050964">
    <property type="entry name" value="Striated_Muscle_Regulatory"/>
</dbReference>
<proteinExistence type="predicted"/>
<evidence type="ECO:0000259" key="3">
    <source>
        <dbReference type="PROSITE" id="PS50853"/>
    </source>
</evidence>
<dbReference type="SUPFAM" id="SSF49265">
    <property type="entry name" value="Fibronectin type III"/>
    <property type="match status" value="1"/>
</dbReference>
<evidence type="ECO:0000313" key="5">
    <source>
        <dbReference type="Proteomes" id="UP000683360"/>
    </source>
</evidence>
<dbReference type="EC" id="2.7.11.1" evidence="4"/>
<dbReference type="PROSITE" id="PS50853">
    <property type="entry name" value="FN3"/>
    <property type="match status" value="1"/>
</dbReference>
<gene>
    <name evidence="4" type="ORF">MEDL_67515</name>
</gene>
<keyword evidence="1" id="KW-0677">Repeat</keyword>
<protein>
    <submittedName>
        <fullName evidence="4">TTN</fullName>
        <ecNumber evidence="4">2.7.11.1</ecNumber>
    </submittedName>
</protein>
<dbReference type="OrthoDB" id="6136057at2759"/>
<dbReference type="CDD" id="cd00063">
    <property type="entry name" value="FN3"/>
    <property type="match status" value="1"/>
</dbReference>
<organism evidence="4 5">
    <name type="scientific">Mytilus edulis</name>
    <name type="common">Blue mussel</name>
    <dbReference type="NCBI Taxonomy" id="6550"/>
    <lineage>
        <taxon>Eukaryota</taxon>
        <taxon>Metazoa</taxon>
        <taxon>Spiralia</taxon>
        <taxon>Lophotrochozoa</taxon>
        <taxon>Mollusca</taxon>
        <taxon>Bivalvia</taxon>
        <taxon>Autobranchia</taxon>
        <taxon>Pteriomorphia</taxon>
        <taxon>Mytilida</taxon>
        <taxon>Mytiloidea</taxon>
        <taxon>Mytilidae</taxon>
        <taxon>Mytilinae</taxon>
        <taxon>Mytilus</taxon>
    </lineage>
</organism>
<feature type="compositionally biased region" description="Polar residues" evidence="2">
    <location>
        <begin position="272"/>
        <end position="286"/>
    </location>
</feature>